<dbReference type="InterPro" id="IPR024020">
    <property type="entry name" value="Anit_sigma_mycothiol_RsrA"/>
</dbReference>
<dbReference type="Pfam" id="PF13490">
    <property type="entry name" value="zf-HC2"/>
    <property type="match status" value="1"/>
</dbReference>
<dbReference type="NCBIfam" id="TIGR03988">
    <property type="entry name" value="antisig_RsrA"/>
    <property type="match status" value="1"/>
</dbReference>
<protein>
    <submittedName>
        <fullName evidence="2">Mycothiol system anti-sigma-R factor</fullName>
    </submittedName>
</protein>
<evidence type="ECO:0000313" key="3">
    <source>
        <dbReference type="Proteomes" id="UP001501183"/>
    </source>
</evidence>
<dbReference type="InterPro" id="IPR027383">
    <property type="entry name" value="Znf_put"/>
</dbReference>
<evidence type="ECO:0000313" key="2">
    <source>
        <dbReference type="EMBL" id="GAA4473309.1"/>
    </source>
</evidence>
<keyword evidence="3" id="KW-1185">Reference proteome</keyword>
<dbReference type="EMBL" id="BAABFB010000018">
    <property type="protein sequence ID" value="GAA4473309.1"/>
    <property type="molecule type" value="Genomic_DNA"/>
</dbReference>
<dbReference type="Proteomes" id="UP001501183">
    <property type="component" value="Unassembled WGS sequence"/>
</dbReference>
<feature type="domain" description="Putative zinc-finger" evidence="1">
    <location>
        <begin position="12"/>
        <end position="45"/>
    </location>
</feature>
<gene>
    <name evidence="2" type="primary">rsrA</name>
    <name evidence="2" type="ORF">GCM10023094_06760</name>
</gene>
<evidence type="ECO:0000259" key="1">
    <source>
        <dbReference type="Pfam" id="PF13490"/>
    </source>
</evidence>
<sequence>MSEQNEFEQLDCSAVIADVWLMLDNECDDRTRARLQRHMEDCGSCFEAYGIEAKVKSLLARKCGGEHAPDSLRQRLRIQLSQTTIITRVDPGL</sequence>
<reference evidence="3" key="1">
    <citation type="journal article" date="2019" name="Int. J. Syst. Evol. Microbiol.">
        <title>The Global Catalogue of Microorganisms (GCM) 10K type strain sequencing project: providing services to taxonomists for standard genome sequencing and annotation.</title>
        <authorList>
            <consortium name="The Broad Institute Genomics Platform"/>
            <consortium name="The Broad Institute Genome Sequencing Center for Infectious Disease"/>
            <person name="Wu L."/>
            <person name="Ma J."/>
        </authorList>
    </citation>
    <scope>NUCLEOTIDE SEQUENCE [LARGE SCALE GENOMIC DNA]</scope>
    <source>
        <strain evidence="3">JCM 32206</strain>
    </source>
</reference>
<name>A0ABP8NU12_9NOCA</name>
<dbReference type="RefSeq" id="WP_345342147.1">
    <property type="nucleotide sequence ID" value="NZ_BAABFB010000018.1"/>
</dbReference>
<proteinExistence type="predicted"/>
<comment type="caution">
    <text evidence="2">The sequence shown here is derived from an EMBL/GenBank/DDBJ whole genome shotgun (WGS) entry which is preliminary data.</text>
</comment>
<accession>A0ABP8NU12</accession>
<organism evidence="2 3">
    <name type="scientific">Rhodococcus olei</name>
    <dbReference type="NCBI Taxonomy" id="2161675"/>
    <lineage>
        <taxon>Bacteria</taxon>
        <taxon>Bacillati</taxon>
        <taxon>Actinomycetota</taxon>
        <taxon>Actinomycetes</taxon>
        <taxon>Mycobacteriales</taxon>
        <taxon>Nocardiaceae</taxon>
        <taxon>Rhodococcus</taxon>
    </lineage>
</organism>